<protein>
    <submittedName>
        <fullName evidence="2">Divergent polysaccharide deacetylase family protein</fullName>
    </submittedName>
</protein>
<keyword evidence="1" id="KW-0472">Membrane</keyword>
<gene>
    <name evidence="2" type="ORF">KI810_12940</name>
</gene>
<evidence type="ECO:0000313" key="2">
    <source>
        <dbReference type="EMBL" id="MBT0653968.1"/>
    </source>
</evidence>
<sequence length="315" mass="34316">MATRRKNTNRRKPSPGGRKPLITLLVVILLIAGIFFLLERVKSRTPLQIPAVPPAAMERQKIPSRSAETPVILREYTSVVIPPAPKKKPLPRVAGPGTVAIVIDDMGSSMEEARQLLAINLPLTFSIIPGLAKSRSVAEEVHAKGRQVMLHIPMEPKGFPQRKLEKNGLLLSESSADIERQMAEYLQTVPHAVGANNHMGSSFTENGEKMEVVLKVLQGKGLYFIDSKTSSASVGYSLAKKMGMRAASRQVFLDNTLDVAAITSQLDQVAALARKRGSAIAICHPHRQTIQALAAAMPRMQREGIRFVAASELVN</sequence>
<organism evidence="2 3">
    <name type="scientific">Geomobilimonas luticola</name>
    <dbReference type="NCBI Taxonomy" id="1114878"/>
    <lineage>
        <taxon>Bacteria</taxon>
        <taxon>Pseudomonadati</taxon>
        <taxon>Thermodesulfobacteriota</taxon>
        <taxon>Desulfuromonadia</taxon>
        <taxon>Geobacterales</taxon>
        <taxon>Geobacteraceae</taxon>
        <taxon>Geomobilimonas</taxon>
    </lineage>
</organism>
<proteinExistence type="predicted"/>
<dbReference type="RefSeq" id="WP_214175972.1">
    <property type="nucleotide sequence ID" value="NZ_JAHCVK010000006.1"/>
</dbReference>
<evidence type="ECO:0000256" key="1">
    <source>
        <dbReference type="SAM" id="Phobius"/>
    </source>
</evidence>
<evidence type="ECO:0000313" key="3">
    <source>
        <dbReference type="Proteomes" id="UP000756860"/>
    </source>
</evidence>
<dbReference type="PANTHER" id="PTHR30105:SF2">
    <property type="entry name" value="DIVERGENT POLYSACCHARIDE DEACETYLASE SUPERFAMILY"/>
    <property type="match status" value="1"/>
</dbReference>
<comment type="caution">
    <text evidence="2">The sequence shown here is derived from an EMBL/GenBank/DDBJ whole genome shotgun (WGS) entry which is preliminary data.</text>
</comment>
<dbReference type="Pfam" id="PF04748">
    <property type="entry name" value="Polysacc_deac_2"/>
    <property type="match status" value="1"/>
</dbReference>
<dbReference type="EMBL" id="JAHCVK010000006">
    <property type="protein sequence ID" value="MBT0653968.1"/>
    <property type="molecule type" value="Genomic_DNA"/>
</dbReference>
<keyword evidence="3" id="KW-1185">Reference proteome</keyword>
<dbReference type="Gene3D" id="3.20.20.370">
    <property type="entry name" value="Glycoside hydrolase/deacetylase"/>
    <property type="match status" value="1"/>
</dbReference>
<dbReference type="InterPro" id="IPR006837">
    <property type="entry name" value="Divergent_DAC"/>
</dbReference>
<keyword evidence="1" id="KW-0812">Transmembrane</keyword>
<reference evidence="2 3" key="1">
    <citation type="submission" date="2021-05" db="EMBL/GenBank/DDBJ databases">
        <title>The draft genome of Geobacter luticola JCM 17780.</title>
        <authorList>
            <person name="Xu Z."/>
            <person name="Masuda Y."/>
            <person name="Itoh H."/>
            <person name="Senoo K."/>
        </authorList>
    </citation>
    <scope>NUCLEOTIDE SEQUENCE [LARGE SCALE GENOMIC DNA]</scope>
    <source>
        <strain evidence="2 3">JCM 17780</strain>
    </source>
</reference>
<name>A0ABS5SF41_9BACT</name>
<dbReference type="CDD" id="cd10936">
    <property type="entry name" value="CE4_DAC2"/>
    <property type="match status" value="1"/>
</dbReference>
<accession>A0ABS5SF41</accession>
<keyword evidence="1" id="KW-1133">Transmembrane helix</keyword>
<feature type="transmembrane region" description="Helical" evidence="1">
    <location>
        <begin position="21"/>
        <end position="38"/>
    </location>
</feature>
<dbReference type="Proteomes" id="UP000756860">
    <property type="component" value="Unassembled WGS sequence"/>
</dbReference>
<dbReference type="PANTHER" id="PTHR30105">
    <property type="entry name" value="UNCHARACTERIZED YIBQ-RELATED"/>
    <property type="match status" value="1"/>
</dbReference>
<dbReference type="InterPro" id="IPR011330">
    <property type="entry name" value="Glyco_hydro/deAcase_b/a-brl"/>
</dbReference>
<dbReference type="SUPFAM" id="SSF88713">
    <property type="entry name" value="Glycoside hydrolase/deacetylase"/>
    <property type="match status" value="1"/>
</dbReference>